<reference evidence="2" key="1">
    <citation type="submission" date="2020-10" db="EMBL/GenBank/DDBJ databases">
        <authorList>
            <person name="Gilroy R."/>
        </authorList>
    </citation>
    <scope>NUCLEOTIDE SEQUENCE</scope>
    <source>
        <strain evidence="2">ChiSjej4B22-8349</strain>
    </source>
</reference>
<dbReference type="EMBL" id="DVOB01000161">
    <property type="protein sequence ID" value="HIU96537.1"/>
    <property type="molecule type" value="Genomic_DNA"/>
</dbReference>
<keyword evidence="1" id="KW-0472">Membrane</keyword>
<gene>
    <name evidence="2" type="ORF">IAD25_07530</name>
</gene>
<evidence type="ECO:0000313" key="3">
    <source>
        <dbReference type="Proteomes" id="UP000824130"/>
    </source>
</evidence>
<keyword evidence="1" id="KW-0812">Transmembrane</keyword>
<accession>A0A9D1SVN1</accession>
<name>A0A9D1SVN1_9FIRM</name>
<comment type="caution">
    <text evidence="2">The sequence shown here is derived from an EMBL/GenBank/DDBJ whole genome shotgun (WGS) entry which is preliminary data.</text>
</comment>
<protein>
    <submittedName>
        <fullName evidence="2">Uncharacterized protein</fullName>
    </submittedName>
</protein>
<dbReference type="Proteomes" id="UP000824130">
    <property type="component" value="Unassembled WGS sequence"/>
</dbReference>
<reference evidence="2" key="2">
    <citation type="journal article" date="2021" name="PeerJ">
        <title>Extensive microbial diversity within the chicken gut microbiome revealed by metagenomics and culture.</title>
        <authorList>
            <person name="Gilroy R."/>
            <person name="Ravi A."/>
            <person name="Getino M."/>
            <person name="Pursley I."/>
            <person name="Horton D.L."/>
            <person name="Alikhan N.F."/>
            <person name="Baker D."/>
            <person name="Gharbi K."/>
            <person name="Hall N."/>
            <person name="Watson M."/>
            <person name="Adriaenssens E.M."/>
            <person name="Foster-Nyarko E."/>
            <person name="Jarju S."/>
            <person name="Secka A."/>
            <person name="Antonio M."/>
            <person name="Oren A."/>
            <person name="Chaudhuri R.R."/>
            <person name="La Ragione R."/>
            <person name="Hildebrand F."/>
            <person name="Pallen M.J."/>
        </authorList>
    </citation>
    <scope>NUCLEOTIDE SEQUENCE</scope>
    <source>
        <strain evidence="2">ChiSjej4B22-8349</strain>
    </source>
</reference>
<evidence type="ECO:0000313" key="2">
    <source>
        <dbReference type="EMBL" id="HIU96537.1"/>
    </source>
</evidence>
<sequence length="115" mass="13205">MWETIQENMVAIICSGVASFAVGTLVWVVKRMRGLFVAVRADSRDKVRRFGKFYILTNQITMEELEDLGEIYKGYHSLGGNGTITEVYERCLDLPIVKERTKWNPYYVGKDGCMK</sequence>
<organism evidence="2 3">
    <name type="scientific">Candidatus Allocopromorpha excrementipullorum</name>
    <dbReference type="NCBI Taxonomy" id="2840743"/>
    <lineage>
        <taxon>Bacteria</taxon>
        <taxon>Bacillati</taxon>
        <taxon>Bacillota</taxon>
        <taxon>Clostridia</taxon>
        <taxon>Eubacteriales</taxon>
        <taxon>Eubacteriaceae</taxon>
        <taxon>Eubacteriaceae incertae sedis</taxon>
        <taxon>Candidatus Allocopromorpha</taxon>
    </lineage>
</organism>
<evidence type="ECO:0000256" key="1">
    <source>
        <dbReference type="SAM" id="Phobius"/>
    </source>
</evidence>
<proteinExistence type="predicted"/>
<dbReference type="AlphaFoldDB" id="A0A9D1SVN1"/>
<keyword evidence="1" id="KW-1133">Transmembrane helix</keyword>
<feature type="transmembrane region" description="Helical" evidence="1">
    <location>
        <begin position="6"/>
        <end position="29"/>
    </location>
</feature>